<dbReference type="GO" id="GO:0006508">
    <property type="term" value="P:proteolysis"/>
    <property type="evidence" value="ECO:0007669"/>
    <property type="project" value="UniProtKB-KW"/>
</dbReference>
<dbReference type="NCBIfam" id="NF006596">
    <property type="entry name" value="PRK09133.1"/>
    <property type="match status" value="1"/>
</dbReference>
<evidence type="ECO:0000256" key="2">
    <source>
        <dbReference type="ARBA" id="ARBA00022670"/>
    </source>
</evidence>
<evidence type="ECO:0000256" key="4">
    <source>
        <dbReference type="ARBA" id="ARBA00022801"/>
    </source>
</evidence>
<dbReference type="SUPFAM" id="SSF53187">
    <property type="entry name" value="Zn-dependent exopeptidases"/>
    <property type="match status" value="1"/>
</dbReference>
<evidence type="ECO:0000256" key="5">
    <source>
        <dbReference type="ARBA" id="ARBA00022833"/>
    </source>
</evidence>
<keyword evidence="2" id="KW-0645">Protease</keyword>
<keyword evidence="4" id="KW-0378">Hydrolase</keyword>
<dbReference type="Gene3D" id="3.40.630.10">
    <property type="entry name" value="Zn peptidases"/>
    <property type="match status" value="1"/>
</dbReference>
<dbReference type="InterPro" id="IPR047177">
    <property type="entry name" value="Pept_M20A"/>
</dbReference>
<dbReference type="GO" id="GO:0046872">
    <property type="term" value="F:metal ion binding"/>
    <property type="evidence" value="ECO:0007669"/>
    <property type="project" value="UniProtKB-KW"/>
</dbReference>
<dbReference type="PROSITE" id="PS00758">
    <property type="entry name" value="ARGE_DAPE_CPG2_1"/>
    <property type="match status" value="1"/>
</dbReference>
<evidence type="ECO:0000313" key="9">
    <source>
        <dbReference type="Proteomes" id="UP000664914"/>
    </source>
</evidence>
<dbReference type="PANTHER" id="PTHR45962:SF1">
    <property type="entry name" value="N-FATTY-ACYL-AMINO ACID SYNTHASE_HYDROLASE PM20D1"/>
    <property type="match status" value="1"/>
</dbReference>
<gene>
    <name evidence="8" type="ORF">HRJ34_02560</name>
</gene>
<organism evidence="8 9">
    <name type="scientific">Rhizorhabdus wittichii</name>
    <dbReference type="NCBI Taxonomy" id="160791"/>
    <lineage>
        <taxon>Bacteria</taxon>
        <taxon>Pseudomonadati</taxon>
        <taxon>Pseudomonadota</taxon>
        <taxon>Alphaproteobacteria</taxon>
        <taxon>Sphingomonadales</taxon>
        <taxon>Sphingomonadaceae</taxon>
        <taxon>Rhizorhabdus</taxon>
    </lineage>
</organism>
<dbReference type="InterPro" id="IPR036264">
    <property type="entry name" value="Bact_exopeptidase_dim_dom"/>
</dbReference>
<dbReference type="RefSeq" id="WP_208633244.1">
    <property type="nucleotide sequence ID" value="NZ_CP059319.1"/>
</dbReference>
<name>A0A975D3F0_9SPHN</name>
<dbReference type="Pfam" id="PF07687">
    <property type="entry name" value="M20_dimer"/>
    <property type="match status" value="1"/>
</dbReference>
<dbReference type="GO" id="GO:0008233">
    <property type="term" value="F:peptidase activity"/>
    <property type="evidence" value="ECO:0007669"/>
    <property type="project" value="UniProtKB-KW"/>
</dbReference>
<feature type="signal peptide" evidence="6">
    <location>
        <begin position="1"/>
        <end position="26"/>
    </location>
</feature>
<dbReference type="Gene3D" id="3.30.70.360">
    <property type="match status" value="1"/>
</dbReference>
<dbReference type="Pfam" id="PF01546">
    <property type="entry name" value="Peptidase_M20"/>
    <property type="match status" value="1"/>
</dbReference>
<protein>
    <submittedName>
        <fullName evidence="8">M20/M25/M40 family metallo-hydrolase</fullName>
    </submittedName>
</protein>
<dbReference type="InterPro" id="IPR011650">
    <property type="entry name" value="Peptidase_M20_dimer"/>
</dbReference>
<dbReference type="Proteomes" id="UP000664914">
    <property type="component" value="Chromosome"/>
</dbReference>
<dbReference type="InterPro" id="IPR001261">
    <property type="entry name" value="ArgE/DapE_CS"/>
</dbReference>
<dbReference type="PANTHER" id="PTHR45962">
    <property type="entry name" value="N-FATTY-ACYL-AMINO ACID SYNTHASE/HYDROLASE PM20D1"/>
    <property type="match status" value="1"/>
</dbReference>
<evidence type="ECO:0000256" key="1">
    <source>
        <dbReference type="ARBA" id="ARBA00006247"/>
    </source>
</evidence>
<feature type="chain" id="PRO_5036938913" evidence="6">
    <location>
        <begin position="27"/>
        <end position="468"/>
    </location>
</feature>
<dbReference type="SUPFAM" id="SSF55031">
    <property type="entry name" value="Bacterial exopeptidase dimerisation domain"/>
    <property type="match status" value="1"/>
</dbReference>
<keyword evidence="3" id="KW-0479">Metal-binding</keyword>
<comment type="similarity">
    <text evidence="1">Belongs to the peptidase M20A family.</text>
</comment>
<evidence type="ECO:0000256" key="3">
    <source>
        <dbReference type="ARBA" id="ARBA00022723"/>
    </source>
</evidence>
<dbReference type="Gene3D" id="1.10.150.900">
    <property type="match status" value="1"/>
</dbReference>
<feature type="domain" description="Peptidase M20 dimerisation" evidence="7">
    <location>
        <begin position="220"/>
        <end position="366"/>
    </location>
</feature>
<evidence type="ECO:0000313" key="8">
    <source>
        <dbReference type="EMBL" id="QTH22430.1"/>
    </source>
</evidence>
<reference evidence="8" key="1">
    <citation type="submission" date="2020-07" db="EMBL/GenBank/DDBJ databases">
        <authorList>
            <person name="Camacho E."/>
        </authorList>
    </citation>
    <scope>NUCLEOTIDE SEQUENCE</scope>
    <source>
        <strain evidence="8">MPO218</strain>
    </source>
</reference>
<dbReference type="InterPro" id="IPR002933">
    <property type="entry name" value="Peptidase_M20"/>
</dbReference>
<keyword evidence="5" id="KW-0862">Zinc</keyword>
<proteinExistence type="inferred from homology"/>
<dbReference type="EMBL" id="CP059319">
    <property type="protein sequence ID" value="QTH22430.1"/>
    <property type="molecule type" value="Genomic_DNA"/>
</dbReference>
<reference evidence="8" key="2">
    <citation type="submission" date="2021-04" db="EMBL/GenBank/DDBJ databases">
        <title>Isolation and genomic analysis of the ibuprofen-degrading bacterium Sphingomonas strain MPO218.</title>
        <authorList>
            <person name="Aulestia M."/>
            <person name="Flores A."/>
            <person name="Mangas E.L."/>
            <person name="Perez-Pulido A.J."/>
            <person name="Santero E."/>
            <person name="Camacho E.M."/>
        </authorList>
    </citation>
    <scope>NUCLEOTIDE SEQUENCE</scope>
    <source>
        <strain evidence="8">MPO218</strain>
    </source>
</reference>
<dbReference type="AlphaFoldDB" id="A0A975D3F0"/>
<evidence type="ECO:0000259" key="7">
    <source>
        <dbReference type="Pfam" id="PF07687"/>
    </source>
</evidence>
<evidence type="ECO:0000256" key="6">
    <source>
        <dbReference type="SAM" id="SignalP"/>
    </source>
</evidence>
<keyword evidence="6" id="KW-0732">Signal</keyword>
<accession>A0A975D3F0</accession>
<sequence length="468" mass="49328">MRHARKLLIALFAGAALPLAGLPAHAAAPTPVDPAQHGQMLDIWKKMIAIPTVHGRGQTRAMADYIAGLLKQGGFAAEDIVIEGDGDDISLAARYRGTGKGKPILLSGHMDVVEARPSDWTRDPFVPVEENGFVYGRGALDMKFGDAVLVSTLLKLKAEGFKPSRDILLLLSGDEETAMATTARLAERYGGDAELLLNADGGGGMLDDQGKPVAFYVQGGEKTYADIEISVTDPGGHSSRPGATNAIATLAQAIDRIAAYKFPAQVNEITRAYFKATGKQVGGTIGAAMLRFADDPNDAAAVATLRAEPEYVGITGTTCVPTMLSGGHALNALPQKATVSVNCRIFPGVPIDSVRDTLAKVIDNPKATVTIIDHPLGSDASPLRPDLMKAVRKGIDQSFPGLPIVPQMAAGATDSLYFRAKGVPSYGVLGMFLNPADDFSHGLNERAPVASIDPALRLMRTLIVDLSK</sequence>